<evidence type="ECO:0000256" key="11">
    <source>
        <dbReference type="PIRSR" id="PIRSR600183-50"/>
    </source>
</evidence>
<evidence type="ECO:0000256" key="8">
    <source>
        <dbReference type="ARBA" id="ARBA00037173"/>
    </source>
</evidence>
<dbReference type="EMBL" id="VXIV02000616">
    <property type="protein sequence ID" value="KAF6037130.1"/>
    <property type="molecule type" value="Genomic_DNA"/>
</dbReference>
<dbReference type="SUPFAM" id="SSF51419">
    <property type="entry name" value="PLP-binding barrel"/>
    <property type="match status" value="1"/>
</dbReference>
<comment type="catalytic activity">
    <reaction evidence="10">
        <text>L-ornithine + H(+) = putrescine + CO2</text>
        <dbReference type="Rhea" id="RHEA:22964"/>
        <dbReference type="ChEBI" id="CHEBI:15378"/>
        <dbReference type="ChEBI" id="CHEBI:16526"/>
        <dbReference type="ChEBI" id="CHEBI:46911"/>
        <dbReference type="ChEBI" id="CHEBI:326268"/>
        <dbReference type="EC" id="4.1.1.17"/>
    </reaction>
</comment>
<keyword evidence="3 11" id="KW-0663">Pyridoxal phosphate</keyword>
<dbReference type="PROSITE" id="PS00878">
    <property type="entry name" value="ODR_DC_2_1"/>
    <property type="match status" value="1"/>
</dbReference>
<dbReference type="Gene3D" id="2.40.37.10">
    <property type="entry name" value="Lyase, Ornithine Decarboxylase, Chain A, domain 1"/>
    <property type="match status" value="1"/>
</dbReference>
<dbReference type="PANTHER" id="PTHR11482:SF6">
    <property type="entry name" value="ORNITHINE DECARBOXYLASE 1-RELATED"/>
    <property type="match status" value="1"/>
</dbReference>
<evidence type="ECO:0000313" key="13">
    <source>
        <dbReference type="EMBL" id="KAF6037130.1"/>
    </source>
</evidence>
<evidence type="ECO:0000256" key="9">
    <source>
        <dbReference type="ARBA" id="ARBA00046672"/>
    </source>
</evidence>
<dbReference type="SUPFAM" id="SSF50621">
    <property type="entry name" value="Alanine racemase C-terminal domain-like"/>
    <property type="match status" value="1"/>
</dbReference>
<dbReference type="FunFam" id="2.40.37.10:FF:000005">
    <property type="entry name" value="Ornithine decarboxylase"/>
    <property type="match status" value="1"/>
</dbReference>
<protein>
    <recommendedName>
        <fullName evidence="7">ornithine decarboxylase</fullName>
        <ecNumber evidence="7">4.1.1.17</ecNumber>
    </recommendedName>
</protein>
<dbReference type="PRINTS" id="PR01179">
    <property type="entry name" value="ODADCRBXLASE"/>
</dbReference>
<evidence type="ECO:0000256" key="4">
    <source>
        <dbReference type="ARBA" id="ARBA00023115"/>
    </source>
</evidence>
<evidence type="ECO:0000256" key="6">
    <source>
        <dbReference type="ARBA" id="ARBA00034115"/>
    </source>
</evidence>
<keyword evidence="5" id="KW-0456">Lyase</keyword>
<dbReference type="PRINTS" id="PR01182">
    <property type="entry name" value="ORNDCRBXLASE"/>
</dbReference>
<dbReference type="OrthoDB" id="5034579at2759"/>
<dbReference type="CDD" id="cd00622">
    <property type="entry name" value="PLPDE_III_ODC"/>
    <property type="match status" value="1"/>
</dbReference>
<comment type="pathway">
    <text evidence="6">Amine and polyamine biosynthesis; putrescine biosynthesis via L-ornithine pathway; putrescine from L-ornithine: step 1/1.</text>
</comment>
<keyword evidence="14" id="KW-1185">Reference proteome</keyword>
<feature type="modified residue" description="N6-(pyridoxal phosphate)lysine" evidence="11">
    <location>
        <position position="68"/>
    </location>
</feature>
<evidence type="ECO:0000256" key="10">
    <source>
        <dbReference type="ARBA" id="ARBA00049127"/>
    </source>
</evidence>
<dbReference type="PROSITE" id="PS00879">
    <property type="entry name" value="ODR_DC_2_2"/>
    <property type="match status" value="1"/>
</dbReference>
<keyword evidence="4" id="KW-0620">Polyamine biosynthesis</keyword>
<comment type="cofactor">
    <cofactor evidence="1 11">
        <name>pyridoxal 5'-phosphate</name>
        <dbReference type="ChEBI" id="CHEBI:597326"/>
    </cofactor>
</comment>
<dbReference type="AlphaFoldDB" id="A0A7J7KEQ4"/>
<evidence type="ECO:0000313" key="14">
    <source>
        <dbReference type="Proteomes" id="UP000593567"/>
    </source>
</evidence>
<dbReference type="FunFam" id="3.20.20.10:FF:000005">
    <property type="entry name" value="Ornithine decarboxylase"/>
    <property type="match status" value="1"/>
</dbReference>
<dbReference type="InterPro" id="IPR002433">
    <property type="entry name" value="Orn_de-COase"/>
</dbReference>
<dbReference type="InterPro" id="IPR022657">
    <property type="entry name" value="De-COase2_CS"/>
</dbReference>
<evidence type="ECO:0000256" key="3">
    <source>
        <dbReference type="ARBA" id="ARBA00022898"/>
    </source>
</evidence>
<dbReference type="Pfam" id="PF02784">
    <property type="entry name" value="Orn_Arg_deC_N"/>
    <property type="match status" value="1"/>
</dbReference>
<name>A0A7J7KEQ4_BUGNE</name>
<feature type="domain" description="Orn/DAP/Arg decarboxylase 2 N-terminal" evidence="12">
    <location>
        <begin position="44"/>
        <end position="281"/>
    </location>
</feature>
<dbReference type="Gene3D" id="3.20.20.10">
    <property type="entry name" value="Alanine racemase"/>
    <property type="match status" value="1"/>
</dbReference>
<comment type="similarity">
    <text evidence="2">Belongs to the Orn/Lys/Arg decarboxylase class-II family.</text>
</comment>
<dbReference type="GO" id="GO:0033387">
    <property type="term" value="P:putrescine biosynthetic process from arginine, via ornithine"/>
    <property type="evidence" value="ECO:0007669"/>
    <property type="project" value="TreeGrafter"/>
</dbReference>
<dbReference type="EC" id="4.1.1.17" evidence="7"/>
<dbReference type="GO" id="GO:0004586">
    <property type="term" value="F:ornithine decarboxylase activity"/>
    <property type="evidence" value="ECO:0007669"/>
    <property type="project" value="UniProtKB-EC"/>
</dbReference>
<reference evidence="13" key="1">
    <citation type="submission" date="2020-06" db="EMBL/GenBank/DDBJ databases">
        <title>Draft genome of Bugula neritina, a colonial animal packing powerful symbionts and potential medicines.</title>
        <authorList>
            <person name="Rayko M."/>
        </authorList>
    </citation>
    <scope>NUCLEOTIDE SEQUENCE [LARGE SCALE GENOMIC DNA]</scope>
    <source>
        <strain evidence="13">Kwan_BN1</strain>
    </source>
</reference>
<accession>A0A7J7KEQ4</accession>
<dbReference type="InterPro" id="IPR022644">
    <property type="entry name" value="De-COase2_N"/>
</dbReference>
<dbReference type="PANTHER" id="PTHR11482">
    <property type="entry name" value="ARGININE/DIAMINOPIMELATE/ORNITHINE DECARBOXYLASE"/>
    <property type="match status" value="1"/>
</dbReference>
<evidence type="ECO:0000256" key="7">
    <source>
        <dbReference type="ARBA" id="ARBA00034138"/>
    </source>
</evidence>
<dbReference type="InterPro" id="IPR022653">
    <property type="entry name" value="De-COase2_pyr-phos_BS"/>
</dbReference>
<feature type="active site" description="Proton donor" evidence="11">
    <location>
        <position position="351"/>
    </location>
</feature>
<sequence>MTAQLWNGDITFVKPGLTMAEIIDKKIEEHVHQKSEDAFFMCDLGDVARKYLIWKNVFPRIKPFYAVKCNSDPVLLNLLALLGTGFDCASKAEIQSVLALGVSSDRIVYANPCKQSNNIRYAEKVGVDLMTFDNEAELRKIQRCFPTARLVLRILPPPTEKIRCVLGNKFGCEVEDCHKLFRLAGELGLEVVGVSFHVGSDCYDPIAFRKAVEDARKAFDVGLSYGFDMKLLDVGGGFPGTSVAQITIEEIAVELNGAIDEHFPVGCGVEIISEPGRFFAASAYTLTTHVIAKRVVEREGNSSMMMYYVNDGVYGSFNNLLYDHAEQAPSVPSFSQHSDELYASSIWGPTCDGLDKICEEVVLPELYDGDWIVFKDMGAYTLAAGSCFNGMPKPKLYYVAELNLTGYEMFTDCYLMSACTKINELKSGYNTTH</sequence>
<evidence type="ECO:0000259" key="12">
    <source>
        <dbReference type="Pfam" id="PF02784"/>
    </source>
</evidence>
<dbReference type="InterPro" id="IPR029066">
    <property type="entry name" value="PLP-binding_barrel"/>
</dbReference>
<evidence type="ECO:0000256" key="2">
    <source>
        <dbReference type="ARBA" id="ARBA00008872"/>
    </source>
</evidence>
<comment type="function">
    <text evidence="8">Catalyzes the first and rate-limiting step of polyamine biosynthesis that converts ornithine into putrescine, which is the precursor for the polyamines, spermidine and spermine. Polyamines are essential for cell proliferation and are implicated in cellular processes, ranging from DNA replication to apoptosis.</text>
</comment>
<evidence type="ECO:0000256" key="1">
    <source>
        <dbReference type="ARBA" id="ARBA00001933"/>
    </source>
</evidence>
<comment type="subunit">
    <text evidence="9">Homodimer. Only the dimer is catalytically active, as the active sites are constructed of residues from both monomers.</text>
</comment>
<comment type="caution">
    <text evidence="13">The sequence shown here is derived from an EMBL/GenBank/DDBJ whole genome shotgun (WGS) entry which is preliminary data.</text>
</comment>
<dbReference type="Proteomes" id="UP000593567">
    <property type="component" value="Unassembled WGS sequence"/>
</dbReference>
<gene>
    <name evidence="13" type="ORF">EB796_004538</name>
</gene>
<proteinExistence type="inferred from homology"/>
<organism evidence="13 14">
    <name type="scientific">Bugula neritina</name>
    <name type="common">Brown bryozoan</name>
    <name type="synonym">Sertularia neritina</name>
    <dbReference type="NCBI Taxonomy" id="10212"/>
    <lineage>
        <taxon>Eukaryota</taxon>
        <taxon>Metazoa</taxon>
        <taxon>Spiralia</taxon>
        <taxon>Lophotrochozoa</taxon>
        <taxon>Bryozoa</taxon>
        <taxon>Gymnolaemata</taxon>
        <taxon>Cheilostomatida</taxon>
        <taxon>Flustrina</taxon>
        <taxon>Buguloidea</taxon>
        <taxon>Bugulidae</taxon>
        <taxon>Bugula</taxon>
    </lineage>
</organism>
<dbReference type="GO" id="GO:0005737">
    <property type="term" value="C:cytoplasm"/>
    <property type="evidence" value="ECO:0007669"/>
    <property type="project" value="TreeGrafter"/>
</dbReference>
<dbReference type="InterPro" id="IPR000183">
    <property type="entry name" value="Orn/DAP/Arg_de-COase"/>
</dbReference>
<dbReference type="InterPro" id="IPR009006">
    <property type="entry name" value="Ala_racemase/Decarboxylase_C"/>
</dbReference>
<evidence type="ECO:0000256" key="5">
    <source>
        <dbReference type="ARBA" id="ARBA00023239"/>
    </source>
</evidence>